<dbReference type="PANTHER" id="PTHR46499">
    <property type="entry name" value="QUEUINE TRNA-RIBOSYLTRANSFERASE"/>
    <property type="match status" value="1"/>
</dbReference>
<sequence>KDIGIAMVLANTYHLYLRPGIGVVEKMGGLHKFMAWDKAILTDSGGYQIFSLASLRQVSDEGVIFRSHIDGSQHLITPESAIQFQEALGADIIMTLDECPAYDDSLEKVNRAMDRTHQWAERCQKAQKRSGQALYAIVQGGVFPQLRRQSAEYLTSLGFSGYALGGLSLGEPKKATLAMTEETVTLLPENKPRYLMGVGSPEDLLEGIARGIDIFDSALPTRVARNGAFFTGQGRRNIRNTGYSQIEQPFDPECDCYTCRTFSTALSTSPI</sequence>
<dbReference type="PANTHER" id="PTHR46499:SF1">
    <property type="entry name" value="QUEUINE TRNA-RIBOSYLTRANSFERASE"/>
    <property type="match status" value="1"/>
</dbReference>
<dbReference type="Gene3D" id="3.20.20.105">
    <property type="entry name" value="Queuine tRNA-ribosyltransferase-like"/>
    <property type="match status" value="1"/>
</dbReference>
<dbReference type="AlphaFoldDB" id="X1NDK7"/>
<dbReference type="GO" id="GO:0008616">
    <property type="term" value="P:tRNA queuosine(34) biosynthetic process"/>
    <property type="evidence" value="ECO:0007669"/>
    <property type="project" value="TreeGrafter"/>
</dbReference>
<dbReference type="NCBIfam" id="TIGR00449">
    <property type="entry name" value="tgt_general"/>
    <property type="match status" value="1"/>
</dbReference>
<protein>
    <recommendedName>
        <fullName evidence="4">tRNA-guanine(15) transglycosylase-like domain-containing protein</fullName>
    </recommendedName>
</protein>
<name>X1NDK7_9ZZZZ</name>
<dbReference type="InterPro" id="IPR002616">
    <property type="entry name" value="tRNA_ribo_trans-like"/>
</dbReference>
<feature type="non-terminal residue" evidence="5">
    <location>
        <position position="1"/>
    </location>
</feature>
<evidence type="ECO:0000313" key="5">
    <source>
        <dbReference type="EMBL" id="GAI28286.1"/>
    </source>
</evidence>
<comment type="caution">
    <text evidence="5">The sequence shown here is derived from an EMBL/GenBank/DDBJ whole genome shotgun (WGS) entry which is preliminary data.</text>
</comment>
<proteinExistence type="predicted"/>
<dbReference type="InterPro" id="IPR050076">
    <property type="entry name" value="ArchSynthase1/Queuine_TRR"/>
</dbReference>
<dbReference type="NCBIfam" id="TIGR00430">
    <property type="entry name" value="Q_tRNA_tgt"/>
    <property type="match status" value="1"/>
</dbReference>
<keyword evidence="2" id="KW-0808">Transferase</keyword>
<dbReference type="InterPro" id="IPR004803">
    <property type="entry name" value="TGT"/>
</dbReference>
<dbReference type="SUPFAM" id="SSF51713">
    <property type="entry name" value="tRNA-guanine transglycosylase"/>
    <property type="match status" value="1"/>
</dbReference>
<dbReference type="Pfam" id="PF01702">
    <property type="entry name" value="TGT"/>
    <property type="match status" value="1"/>
</dbReference>
<evidence type="ECO:0000256" key="3">
    <source>
        <dbReference type="ARBA" id="ARBA00022694"/>
    </source>
</evidence>
<evidence type="ECO:0000256" key="1">
    <source>
        <dbReference type="ARBA" id="ARBA00022676"/>
    </source>
</evidence>
<dbReference type="InterPro" id="IPR036511">
    <property type="entry name" value="TGT-like_sf"/>
</dbReference>
<dbReference type="EMBL" id="BARV01020522">
    <property type="protein sequence ID" value="GAI28286.1"/>
    <property type="molecule type" value="Genomic_DNA"/>
</dbReference>
<gene>
    <name evidence="5" type="ORF">S06H3_34234</name>
</gene>
<dbReference type="GO" id="GO:0005829">
    <property type="term" value="C:cytosol"/>
    <property type="evidence" value="ECO:0007669"/>
    <property type="project" value="TreeGrafter"/>
</dbReference>
<reference evidence="5" key="1">
    <citation type="journal article" date="2014" name="Front. Microbiol.">
        <title>High frequency of phylogenetically diverse reductive dehalogenase-homologous genes in deep subseafloor sedimentary metagenomes.</title>
        <authorList>
            <person name="Kawai M."/>
            <person name="Futagami T."/>
            <person name="Toyoda A."/>
            <person name="Takaki Y."/>
            <person name="Nishi S."/>
            <person name="Hori S."/>
            <person name="Arai W."/>
            <person name="Tsubouchi T."/>
            <person name="Morono Y."/>
            <person name="Uchiyama I."/>
            <person name="Ito T."/>
            <person name="Fujiyama A."/>
            <person name="Inagaki F."/>
            <person name="Takami H."/>
        </authorList>
    </citation>
    <scope>NUCLEOTIDE SEQUENCE</scope>
    <source>
        <strain evidence="5">Expedition CK06-06</strain>
    </source>
</reference>
<accession>X1NDK7</accession>
<keyword evidence="3" id="KW-0819">tRNA processing</keyword>
<feature type="domain" description="tRNA-guanine(15) transglycosylase-like" evidence="4">
    <location>
        <begin position="2"/>
        <end position="265"/>
    </location>
</feature>
<dbReference type="GO" id="GO:0008479">
    <property type="term" value="F:tRNA-guanosine(34) queuine transglycosylase activity"/>
    <property type="evidence" value="ECO:0007669"/>
    <property type="project" value="InterPro"/>
</dbReference>
<organism evidence="5">
    <name type="scientific">marine sediment metagenome</name>
    <dbReference type="NCBI Taxonomy" id="412755"/>
    <lineage>
        <taxon>unclassified sequences</taxon>
        <taxon>metagenomes</taxon>
        <taxon>ecological metagenomes</taxon>
    </lineage>
</organism>
<evidence type="ECO:0000256" key="2">
    <source>
        <dbReference type="ARBA" id="ARBA00022679"/>
    </source>
</evidence>
<evidence type="ECO:0000259" key="4">
    <source>
        <dbReference type="Pfam" id="PF01702"/>
    </source>
</evidence>
<keyword evidence="1" id="KW-0328">Glycosyltransferase</keyword>